<dbReference type="Gene3D" id="1.10.510.10">
    <property type="entry name" value="Transferase(Phosphotransferase) domain 1"/>
    <property type="match status" value="1"/>
</dbReference>
<gene>
    <name evidence="16" type="ORF">CANCADRAFT_18692</name>
</gene>
<dbReference type="InterPro" id="IPR051931">
    <property type="entry name" value="PAK3-like"/>
</dbReference>
<evidence type="ECO:0000259" key="15">
    <source>
        <dbReference type="PROSITE" id="PS50108"/>
    </source>
</evidence>
<dbReference type="GO" id="GO:0043332">
    <property type="term" value="C:mating projection tip"/>
    <property type="evidence" value="ECO:0007669"/>
    <property type="project" value="EnsemblFungi"/>
</dbReference>
<dbReference type="GO" id="GO:0035376">
    <property type="term" value="P:sterol import"/>
    <property type="evidence" value="ECO:0007669"/>
    <property type="project" value="EnsemblFungi"/>
</dbReference>
<evidence type="ECO:0000256" key="6">
    <source>
        <dbReference type="ARBA" id="ARBA00022679"/>
    </source>
</evidence>
<evidence type="ECO:0000256" key="12">
    <source>
        <dbReference type="PROSITE-ProRule" id="PRU10141"/>
    </source>
</evidence>
<evidence type="ECO:0000259" key="14">
    <source>
        <dbReference type="PROSITE" id="PS50011"/>
    </source>
</evidence>
<dbReference type="SMART" id="SM00220">
    <property type="entry name" value="S_TKc"/>
    <property type="match status" value="1"/>
</dbReference>
<dbReference type="GO" id="GO:0008349">
    <property type="term" value="F:MAP kinase kinase kinase kinase activity"/>
    <property type="evidence" value="ECO:0007669"/>
    <property type="project" value="EnsemblFungi"/>
</dbReference>
<evidence type="ECO:0000256" key="5">
    <source>
        <dbReference type="ARBA" id="ARBA00022527"/>
    </source>
</evidence>
<dbReference type="Gene3D" id="3.90.810.10">
    <property type="entry name" value="CRIB domain"/>
    <property type="match status" value="1"/>
</dbReference>
<proteinExistence type="inferred from homology"/>
<dbReference type="GO" id="GO:0005524">
    <property type="term" value="F:ATP binding"/>
    <property type="evidence" value="ECO:0007669"/>
    <property type="project" value="UniProtKB-UniRule"/>
</dbReference>
<sequence length="586" mass="65075">PTKLEISSPFEMKHVTHVGYNADTKQYEGLPMEWRNLLESSGISKTDIESHPQEVYDIVQFYSDQNAQNPAERAWNKMQRAPSKGSSFSPAVSDESGSFHSPNVSSTFTATPRFPQNHEGIFEHPRPAPPPPKSASSTPRIGFGSSVFTPSSPLPKQRSASPTTPSILKRPPILPPDDSPVPATFPSALDSGSPVMAQHALRTPDMTEDNYYSSSRFPPSAGSTQSSHIQSPHRRKEHSGMVLNNDSPLPPLPITTTRAPKPRVDSKDHANDEQAARKREARRLRDIETYRKLADICEQTDPALQYRKFHKIGQGASGGVYTAYEVGTNHCVAVKQMSLQDQPKKELIINEIMVMKESKHKNIVNFINSYIWQGDLWVVMEYMEGGSLTDVVTYNMMSEGQIAAVCRETLYGLSHLHKHGVIHRDIKSDNILLSMNGDIKLTDFGFCAQMNDTAAKRTTMVGTPYWMAPEVVTRKEYGCKVDIWSLGIMAIEMIEGEPPYLTETPLRALYFIATNGTPDLKDPDAISTLLKSFLAWTLQVNPEKRASTDELLKHPFIQQAAELSTLAPLVRAARAAKASEKKETSG</sequence>
<feature type="non-terminal residue" evidence="16">
    <location>
        <position position="1"/>
    </location>
</feature>
<dbReference type="GO" id="GO:0000131">
    <property type="term" value="C:incipient cellular bud site"/>
    <property type="evidence" value="ECO:0007669"/>
    <property type="project" value="EnsemblFungi"/>
</dbReference>
<dbReference type="InterPro" id="IPR008271">
    <property type="entry name" value="Ser/Thr_kinase_AS"/>
</dbReference>
<evidence type="ECO:0000256" key="13">
    <source>
        <dbReference type="SAM" id="MobiDB-lite"/>
    </source>
</evidence>
<dbReference type="GO" id="GO:0010629">
    <property type="term" value="P:negative regulation of gene expression"/>
    <property type="evidence" value="ECO:0007669"/>
    <property type="project" value="EnsemblFungi"/>
</dbReference>
<reference evidence="17" key="1">
    <citation type="submission" date="2016-02" db="EMBL/GenBank/DDBJ databases">
        <title>Comparative genomics of biotechnologically important yeasts.</title>
        <authorList>
            <consortium name="DOE Joint Genome Institute"/>
            <person name="Riley R."/>
            <person name="Haridas S."/>
            <person name="Wolfe K.H."/>
            <person name="Lopes M.R."/>
            <person name="Hittinger C.T."/>
            <person name="Goker M."/>
            <person name="Salamov A."/>
            <person name="Wisecaver J."/>
            <person name="Long T.M."/>
            <person name="Aerts A.L."/>
            <person name="Barry K."/>
            <person name="Choi C."/>
            <person name="Clum A."/>
            <person name="Coughlan A.Y."/>
            <person name="Deshpande S."/>
            <person name="Douglass A.P."/>
            <person name="Hanson S.J."/>
            <person name="Klenk H.-P."/>
            <person name="Labutti K."/>
            <person name="Lapidus A."/>
            <person name="Lindquist E."/>
            <person name="Lipzen A."/>
            <person name="Meier-Kolthoff J.P."/>
            <person name="Ohm R.A."/>
            <person name="Otillar R.P."/>
            <person name="Pangilinan J."/>
            <person name="Peng Y."/>
            <person name="Rokas A."/>
            <person name="Rosa C.A."/>
            <person name="Scheuner C."/>
            <person name="Sibirny A.A."/>
            <person name="Slot J.C."/>
            <person name="Stielow J.B."/>
            <person name="Sun H."/>
            <person name="Kurtzman C.P."/>
            <person name="Blackwell M."/>
            <person name="Jeffries T.W."/>
            <person name="Grigoriev I.V."/>
        </authorList>
    </citation>
    <scope>NUCLEOTIDE SEQUENCE [LARGE SCALE GENOMIC DNA]</scope>
    <source>
        <strain evidence="17">NRRL Y-17796</strain>
    </source>
</reference>
<dbReference type="AlphaFoldDB" id="A0A1E4TI70"/>
<dbReference type="OrthoDB" id="248923at2759"/>
<dbReference type="InterPro" id="IPR000095">
    <property type="entry name" value="CRIB_dom"/>
</dbReference>
<dbReference type="GO" id="GO:0043065">
    <property type="term" value="P:positive regulation of apoptotic process"/>
    <property type="evidence" value="ECO:0007669"/>
    <property type="project" value="EnsemblFungi"/>
</dbReference>
<keyword evidence="8" id="KW-0418">Kinase</keyword>
<dbReference type="GO" id="GO:0000122">
    <property type="term" value="P:negative regulation of transcription by RNA polymerase II"/>
    <property type="evidence" value="ECO:0007669"/>
    <property type="project" value="EnsemblFungi"/>
</dbReference>
<evidence type="ECO:0000256" key="8">
    <source>
        <dbReference type="ARBA" id="ARBA00022777"/>
    </source>
</evidence>
<keyword evidence="4" id="KW-0963">Cytoplasm</keyword>
<dbReference type="CDD" id="cd01093">
    <property type="entry name" value="CRIB_PAK_like"/>
    <property type="match status" value="1"/>
</dbReference>
<comment type="catalytic activity">
    <reaction evidence="11">
        <text>L-seryl-[protein] + ATP = O-phospho-L-seryl-[protein] + ADP + H(+)</text>
        <dbReference type="Rhea" id="RHEA:17989"/>
        <dbReference type="Rhea" id="RHEA-COMP:9863"/>
        <dbReference type="Rhea" id="RHEA-COMP:11604"/>
        <dbReference type="ChEBI" id="CHEBI:15378"/>
        <dbReference type="ChEBI" id="CHEBI:29999"/>
        <dbReference type="ChEBI" id="CHEBI:30616"/>
        <dbReference type="ChEBI" id="CHEBI:83421"/>
        <dbReference type="ChEBI" id="CHEBI:456216"/>
        <dbReference type="EC" id="2.7.11.1"/>
    </reaction>
</comment>
<feature type="domain" description="Protein kinase" evidence="14">
    <location>
        <begin position="306"/>
        <end position="557"/>
    </location>
</feature>
<name>A0A1E4TI70_9ASCO</name>
<dbReference type="GO" id="GO:0007121">
    <property type="term" value="P:bipolar cellular bud site selection"/>
    <property type="evidence" value="ECO:0007669"/>
    <property type="project" value="EnsemblFungi"/>
</dbReference>
<dbReference type="GO" id="GO:0005737">
    <property type="term" value="C:cytoplasm"/>
    <property type="evidence" value="ECO:0007669"/>
    <property type="project" value="UniProtKB-SubCell"/>
</dbReference>
<feature type="region of interest" description="Disordered" evidence="13">
    <location>
        <begin position="70"/>
        <end position="194"/>
    </location>
</feature>
<dbReference type="PROSITE" id="PS50108">
    <property type="entry name" value="CRIB"/>
    <property type="match status" value="1"/>
</dbReference>
<dbReference type="GO" id="GO:0070301">
    <property type="term" value="P:cellular response to hydrogen peroxide"/>
    <property type="evidence" value="ECO:0007669"/>
    <property type="project" value="EnsemblFungi"/>
</dbReference>
<dbReference type="GO" id="GO:0000750">
    <property type="term" value="P:pheromone-dependent signal transduction involved in conjugation with cellular fusion"/>
    <property type="evidence" value="ECO:0007669"/>
    <property type="project" value="EnsemblFungi"/>
</dbReference>
<dbReference type="GO" id="GO:0001402">
    <property type="term" value="P:signal transduction involved in filamentous growth"/>
    <property type="evidence" value="ECO:0007669"/>
    <property type="project" value="EnsemblFungi"/>
</dbReference>
<dbReference type="PROSITE" id="PS00108">
    <property type="entry name" value="PROTEIN_KINASE_ST"/>
    <property type="match status" value="1"/>
</dbReference>
<evidence type="ECO:0000256" key="4">
    <source>
        <dbReference type="ARBA" id="ARBA00022490"/>
    </source>
</evidence>
<dbReference type="SMART" id="SM00285">
    <property type="entry name" value="PBD"/>
    <property type="match status" value="1"/>
</dbReference>
<dbReference type="InterPro" id="IPR011009">
    <property type="entry name" value="Kinase-like_dom_sf"/>
</dbReference>
<comment type="subcellular location">
    <subcellularLocation>
        <location evidence="1">Cytoplasm</location>
    </subcellularLocation>
</comment>
<accession>A0A1E4TI70</accession>
<keyword evidence="5" id="KW-0723">Serine/threonine-protein kinase</keyword>
<evidence type="ECO:0000256" key="1">
    <source>
        <dbReference type="ARBA" id="ARBA00004496"/>
    </source>
</evidence>
<comment type="similarity">
    <text evidence="2">Belongs to the protein kinase superfamily. STE Ser/Thr protein kinase family. STE20 subfamily.</text>
</comment>
<evidence type="ECO:0000256" key="10">
    <source>
        <dbReference type="ARBA" id="ARBA00047899"/>
    </source>
</evidence>
<dbReference type="Pfam" id="PF00069">
    <property type="entry name" value="Pkinase"/>
    <property type="match status" value="1"/>
</dbReference>
<comment type="catalytic activity">
    <reaction evidence="10">
        <text>L-threonyl-[protein] + ATP = O-phospho-L-threonyl-[protein] + ADP + H(+)</text>
        <dbReference type="Rhea" id="RHEA:46608"/>
        <dbReference type="Rhea" id="RHEA-COMP:11060"/>
        <dbReference type="Rhea" id="RHEA-COMP:11605"/>
        <dbReference type="ChEBI" id="CHEBI:15378"/>
        <dbReference type="ChEBI" id="CHEBI:30013"/>
        <dbReference type="ChEBI" id="CHEBI:30616"/>
        <dbReference type="ChEBI" id="CHEBI:61977"/>
        <dbReference type="ChEBI" id="CHEBI:456216"/>
        <dbReference type="EC" id="2.7.11.1"/>
    </reaction>
</comment>
<dbReference type="FunFam" id="1.10.510.10:FF:000011">
    <property type="entry name" value="Non-specific serine/threonine protein kinase"/>
    <property type="match status" value="1"/>
</dbReference>
<dbReference type="InterPro" id="IPR036936">
    <property type="entry name" value="CRIB_dom_sf"/>
</dbReference>
<dbReference type="EMBL" id="KV453842">
    <property type="protein sequence ID" value="ODV91368.1"/>
    <property type="molecule type" value="Genomic_DNA"/>
</dbReference>
<dbReference type="SUPFAM" id="SSF56112">
    <property type="entry name" value="Protein kinase-like (PK-like)"/>
    <property type="match status" value="1"/>
</dbReference>
<keyword evidence="17" id="KW-1185">Reference proteome</keyword>
<dbReference type="PANTHER" id="PTHR45832">
    <property type="entry name" value="SERINE/THREONINE-PROTEIN KINASE SAMKA-RELATED-RELATED"/>
    <property type="match status" value="1"/>
</dbReference>
<dbReference type="PROSITE" id="PS00107">
    <property type="entry name" value="PROTEIN_KINASE_ATP"/>
    <property type="match status" value="1"/>
</dbReference>
<dbReference type="Proteomes" id="UP000095023">
    <property type="component" value="Unassembled WGS sequence"/>
</dbReference>
<dbReference type="EC" id="2.7.11.1" evidence="3"/>
<dbReference type="InterPro" id="IPR033923">
    <property type="entry name" value="PAK_BD"/>
</dbReference>
<feature type="region of interest" description="Disordered" evidence="13">
    <location>
        <begin position="207"/>
        <end position="281"/>
    </location>
</feature>
<dbReference type="GO" id="GO:0007232">
    <property type="term" value="P:osmosensory signaling pathway via Sho1 osmosensor"/>
    <property type="evidence" value="ECO:0007669"/>
    <property type="project" value="EnsemblFungi"/>
</dbReference>
<dbReference type="GO" id="GO:0106310">
    <property type="term" value="F:protein serine kinase activity"/>
    <property type="evidence" value="ECO:0007669"/>
    <property type="project" value="RHEA"/>
</dbReference>
<feature type="domain" description="CRIB" evidence="15">
    <location>
        <begin position="6"/>
        <end position="19"/>
    </location>
</feature>
<evidence type="ECO:0000256" key="2">
    <source>
        <dbReference type="ARBA" id="ARBA00008874"/>
    </source>
</evidence>
<dbReference type="InterPro" id="IPR017441">
    <property type="entry name" value="Protein_kinase_ATP_BS"/>
</dbReference>
<dbReference type="GO" id="GO:0034063">
    <property type="term" value="P:stress granule assembly"/>
    <property type="evidence" value="ECO:0007669"/>
    <property type="project" value="EnsemblFungi"/>
</dbReference>
<feature type="compositionally biased region" description="Basic and acidic residues" evidence="13">
    <location>
        <begin position="262"/>
        <end position="281"/>
    </location>
</feature>
<evidence type="ECO:0000256" key="3">
    <source>
        <dbReference type="ARBA" id="ARBA00012513"/>
    </source>
</evidence>
<dbReference type="InterPro" id="IPR000719">
    <property type="entry name" value="Prot_kinase_dom"/>
</dbReference>
<dbReference type="GO" id="GO:0007118">
    <property type="term" value="P:budding cell apical bud growth"/>
    <property type="evidence" value="ECO:0007669"/>
    <property type="project" value="EnsemblFungi"/>
</dbReference>
<feature type="compositionally biased region" description="Polar residues" evidence="13">
    <location>
        <begin position="210"/>
        <end position="230"/>
    </location>
</feature>
<dbReference type="CDD" id="cd06614">
    <property type="entry name" value="STKc_PAK"/>
    <property type="match status" value="1"/>
</dbReference>
<evidence type="ECO:0000256" key="7">
    <source>
        <dbReference type="ARBA" id="ARBA00022741"/>
    </source>
</evidence>
<dbReference type="GO" id="GO:0007096">
    <property type="term" value="P:regulation of exit from mitosis"/>
    <property type="evidence" value="ECO:0007669"/>
    <property type="project" value="EnsemblFungi"/>
</dbReference>
<feature type="binding site" evidence="12">
    <location>
        <position position="335"/>
    </location>
    <ligand>
        <name>ATP</name>
        <dbReference type="ChEBI" id="CHEBI:30616"/>
    </ligand>
</feature>
<dbReference type="GO" id="GO:0007124">
    <property type="term" value="P:pseudohyphal growth"/>
    <property type="evidence" value="ECO:0007669"/>
    <property type="project" value="EnsemblFungi"/>
</dbReference>
<dbReference type="GO" id="GO:0005634">
    <property type="term" value="C:nucleus"/>
    <property type="evidence" value="ECO:0007669"/>
    <property type="project" value="EnsemblFungi"/>
</dbReference>
<dbReference type="Pfam" id="PF00786">
    <property type="entry name" value="PBD"/>
    <property type="match status" value="1"/>
</dbReference>
<organism evidence="16 17">
    <name type="scientific">Tortispora caseinolytica NRRL Y-17796</name>
    <dbReference type="NCBI Taxonomy" id="767744"/>
    <lineage>
        <taxon>Eukaryota</taxon>
        <taxon>Fungi</taxon>
        <taxon>Dikarya</taxon>
        <taxon>Ascomycota</taxon>
        <taxon>Saccharomycotina</taxon>
        <taxon>Trigonopsidomycetes</taxon>
        <taxon>Trigonopsidales</taxon>
        <taxon>Trigonopsidaceae</taxon>
        <taxon>Tortispora</taxon>
    </lineage>
</organism>
<keyword evidence="7 12" id="KW-0547">Nucleotide-binding</keyword>
<feature type="non-terminal residue" evidence="16">
    <location>
        <position position="586"/>
    </location>
</feature>
<dbReference type="GO" id="GO:0000011">
    <property type="term" value="P:vacuole inheritance"/>
    <property type="evidence" value="ECO:0007669"/>
    <property type="project" value="EnsemblFungi"/>
</dbReference>
<dbReference type="Gene3D" id="3.30.200.20">
    <property type="entry name" value="Phosphorylase Kinase, domain 1"/>
    <property type="match status" value="1"/>
</dbReference>
<dbReference type="PANTHER" id="PTHR45832:SF22">
    <property type="entry name" value="SERINE_THREONINE-PROTEIN KINASE SAMKA-RELATED"/>
    <property type="match status" value="1"/>
</dbReference>
<dbReference type="GO" id="GO:2000910">
    <property type="term" value="P:negative regulation of sterol import"/>
    <property type="evidence" value="ECO:0007669"/>
    <property type="project" value="EnsemblFungi"/>
</dbReference>
<dbReference type="FunFam" id="3.30.200.20:FF:000705">
    <property type="entry name" value="Non-specific serine/threonine protein kinase"/>
    <property type="match status" value="1"/>
</dbReference>
<evidence type="ECO:0000256" key="9">
    <source>
        <dbReference type="ARBA" id="ARBA00022840"/>
    </source>
</evidence>
<dbReference type="GO" id="GO:0001403">
    <property type="term" value="P:invasive growth in response to glucose limitation"/>
    <property type="evidence" value="ECO:0007669"/>
    <property type="project" value="EnsemblFungi"/>
</dbReference>
<dbReference type="PROSITE" id="PS50011">
    <property type="entry name" value="PROTEIN_KINASE_DOM"/>
    <property type="match status" value="1"/>
</dbReference>
<dbReference type="GO" id="GO:0044025">
    <property type="term" value="F:histone H2BS14 kinase activity"/>
    <property type="evidence" value="ECO:0007669"/>
    <property type="project" value="EnsemblFungi"/>
</dbReference>
<evidence type="ECO:0000313" key="17">
    <source>
        <dbReference type="Proteomes" id="UP000095023"/>
    </source>
</evidence>
<keyword evidence="6" id="KW-0808">Transferase</keyword>
<evidence type="ECO:0000313" key="16">
    <source>
        <dbReference type="EMBL" id="ODV91368.1"/>
    </source>
</evidence>
<keyword evidence="9 12" id="KW-0067">ATP-binding</keyword>
<feature type="compositionally biased region" description="Polar residues" evidence="13">
    <location>
        <begin position="84"/>
        <end position="110"/>
    </location>
</feature>
<evidence type="ECO:0000256" key="11">
    <source>
        <dbReference type="ARBA" id="ARBA00048679"/>
    </source>
</evidence>
<protein>
    <recommendedName>
        <fullName evidence="3">non-specific serine/threonine protein kinase</fullName>
        <ecNumber evidence="3">2.7.11.1</ecNumber>
    </recommendedName>
</protein>